<feature type="compositionally biased region" description="Basic residues" evidence="1">
    <location>
        <begin position="46"/>
        <end position="59"/>
    </location>
</feature>
<accession>A0A8T1YB63</accession>
<reference evidence="2 3" key="1">
    <citation type="submission" date="2020-12" db="EMBL/GenBank/DDBJ databases">
        <title>Concerted genomic and epigenomic changes stabilize Arabidopsis allopolyploids.</title>
        <authorList>
            <person name="Chen Z."/>
        </authorList>
    </citation>
    <scope>NUCLEOTIDE SEQUENCE [LARGE SCALE GENOMIC DNA]</scope>
    <source>
        <strain evidence="2">Allo738</strain>
        <tissue evidence="2">Leaf</tissue>
    </source>
</reference>
<organism evidence="2 3">
    <name type="scientific">Arabidopsis thaliana x Arabidopsis arenosa</name>
    <dbReference type="NCBI Taxonomy" id="1240361"/>
    <lineage>
        <taxon>Eukaryota</taxon>
        <taxon>Viridiplantae</taxon>
        <taxon>Streptophyta</taxon>
        <taxon>Embryophyta</taxon>
        <taxon>Tracheophyta</taxon>
        <taxon>Spermatophyta</taxon>
        <taxon>Magnoliopsida</taxon>
        <taxon>eudicotyledons</taxon>
        <taxon>Gunneridae</taxon>
        <taxon>Pentapetalae</taxon>
        <taxon>rosids</taxon>
        <taxon>malvids</taxon>
        <taxon>Brassicales</taxon>
        <taxon>Brassicaceae</taxon>
        <taxon>Camelineae</taxon>
        <taxon>Arabidopsis</taxon>
    </lineage>
</organism>
<feature type="compositionally biased region" description="Basic and acidic residues" evidence="1">
    <location>
        <begin position="103"/>
        <end position="114"/>
    </location>
</feature>
<dbReference type="Proteomes" id="UP000694240">
    <property type="component" value="Chromosome 12"/>
</dbReference>
<evidence type="ECO:0000256" key="1">
    <source>
        <dbReference type="SAM" id="MobiDB-lite"/>
    </source>
</evidence>
<proteinExistence type="predicted"/>
<protein>
    <submittedName>
        <fullName evidence="2">Uncharacterized protein</fullName>
    </submittedName>
</protein>
<gene>
    <name evidence="2" type="ORF">ISN45_Aa07g024070</name>
</gene>
<feature type="non-terminal residue" evidence="2">
    <location>
        <position position="1"/>
    </location>
</feature>
<comment type="caution">
    <text evidence="2">The sequence shown here is derived from an EMBL/GenBank/DDBJ whole genome shotgun (WGS) entry which is preliminary data.</text>
</comment>
<evidence type="ECO:0000313" key="3">
    <source>
        <dbReference type="Proteomes" id="UP000694240"/>
    </source>
</evidence>
<name>A0A8T1YB63_9BRAS</name>
<feature type="region of interest" description="Disordered" evidence="1">
    <location>
        <begin position="46"/>
        <end position="147"/>
    </location>
</feature>
<keyword evidence="3" id="KW-1185">Reference proteome</keyword>
<evidence type="ECO:0000313" key="2">
    <source>
        <dbReference type="EMBL" id="KAG7542419.1"/>
    </source>
</evidence>
<dbReference type="AlphaFoldDB" id="A0A8T1YB63"/>
<sequence>ETLQNSGEFRFESSLNLSFYFGFPETSKIKQISDDEDTRVHMTAKKMKLLKKKSRRRSNVVKNSEKRQVNSSPEKVIEIPSNPPEPESTSMEEEKTGPQTSTKEADMPDSKIDGLDYGVPSDQEEPKKDAAVEGSDAQIHDRVHSTKSVQTKVTYVEDPDYPDGFGLNKKSL</sequence>
<dbReference type="EMBL" id="JAEFBK010000012">
    <property type="protein sequence ID" value="KAG7542419.1"/>
    <property type="molecule type" value="Genomic_DNA"/>
</dbReference>